<proteinExistence type="predicted"/>
<keyword evidence="1" id="KW-0472">Membrane</keyword>
<evidence type="ECO:0000256" key="1">
    <source>
        <dbReference type="SAM" id="Phobius"/>
    </source>
</evidence>
<evidence type="ECO:0000313" key="3">
    <source>
        <dbReference type="Proteomes" id="UP000237718"/>
    </source>
</evidence>
<accession>A0A2T1AIG9</accession>
<keyword evidence="1" id="KW-1133">Transmembrane helix</keyword>
<sequence>MVQVEEITDRESFEVWLEALPEDRRYEVAVTLATRCALRVFPIWAAAMQQRWARTGDLIPLPSLRSMLISGGAVKTPTPDIRNAVRAAAADAYAYAAVRVAAAAAAAAAVRASAASAAAADAAAYVNASAAYAADAADAAYASAEIWGLLRQDIQVIVRGDDLLTLPLWPEATPDNIATAWTSGRTWMQDTPGYSFWIRWYEAILEGRPLTGDWQSHWRLMHDIALIAPEDWDKGAEHLAGVVEEIEDRNRQKNPPVSTQTATLSQISTRTVQAALRSNRLTLPPTLDAIYGHLDLEIQRLKGINHWPDQATLDEARALIARLCAMLEAVRQLKEESEALPQVPTMEDAERVKFSLSKLHRELTSWPAGKEPELADASWRMGLVGLSAGVFCMFGAPALVGAGVGAMFFGSKHLEQGAKAVKSLQGIKVGAGDGDA</sequence>
<evidence type="ECO:0000313" key="2">
    <source>
        <dbReference type="EMBL" id="PRZ48399.1"/>
    </source>
</evidence>
<keyword evidence="1" id="KW-0812">Transmembrane</keyword>
<dbReference type="RefSeq" id="WP_106163336.1">
    <property type="nucleotide sequence ID" value="NZ_PVUF01000004.1"/>
</dbReference>
<reference evidence="2 3" key="1">
    <citation type="submission" date="2018-03" db="EMBL/GenBank/DDBJ databases">
        <title>Genomic Encyclopedia of Archaeal and Bacterial Type Strains, Phase II (KMG-II): from individual species to whole genera.</title>
        <authorList>
            <person name="Goeker M."/>
        </authorList>
    </citation>
    <scope>NUCLEOTIDE SEQUENCE [LARGE SCALE GENOMIC DNA]</scope>
    <source>
        <strain evidence="2 3">DSM 25328</strain>
    </source>
</reference>
<dbReference type="AlphaFoldDB" id="A0A2T1AIG9"/>
<gene>
    <name evidence="2" type="ORF">CLV89_104227</name>
</gene>
<dbReference type="OrthoDB" id="7877008at2"/>
<comment type="caution">
    <text evidence="2">The sequence shown here is derived from an EMBL/GenBank/DDBJ whole genome shotgun (WGS) entry which is preliminary data.</text>
</comment>
<dbReference type="Proteomes" id="UP000237718">
    <property type="component" value="Unassembled WGS sequence"/>
</dbReference>
<organism evidence="2 3">
    <name type="scientific">Tritonibacter scottomollicae</name>
    <name type="common">Epibacterium scottomollicae</name>
    <dbReference type="NCBI Taxonomy" id="483013"/>
    <lineage>
        <taxon>Bacteria</taxon>
        <taxon>Pseudomonadati</taxon>
        <taxon>Pseudomonadota</taxon>
        <taxon>Alphaproteobacteria</taxon>
        <taxon>Rhodobacterales</taxon>
        <taxon>Paracoccaceae</taxon>
        <taxon>Tritonibacter</taxon>
    </lineage>
</organism>
<protein>
    <submittedName>
        <fullName evidence="2">Uncharacterized protein</fullName>
    </submittedName>
</protein>
<name>A0A2T1AIG9_TRISK</name>
<feature type="transmembrane region" description="Helical" evidence="1">
    <location>
        <begin position="383"/>
        <end position="409"/>
    </location>
</feature>
<dbReference type="EMBL" id="PVUF01000004">
    <property type="protein sequence ID" value="PRZ48399.1"/>
    <property type="molecule type" value="Genomic_DNA"/>
</dbReference>